<keyword evidence="11" id="KW-0732">Signal</keyword>
<comment type="similarity">
    <text evidence="3">Belongs to the cathelicidin family.</text>
</comment>
<dbReference type="PANTHER" id="PTHR10206:SF0">
    <property type="entry name" value="CATHELICIDIN B1-RELATED"/>
    <property type="match status" value="1"/>
</dbReference>
<evidence type="ECO:0000256" key="4">
    <source>
        <dbReference type="ARBA" id="ARBA00022525"/>
    </source>
</evidence>
<evidence type="ECO:0000256" key="6">
    <source>
        <dbReference type="ARBA" id="ARBA00023136"/>
    </source>
</evidence>
<dbReference type="SUPFAM" id="SSF54403">
    <property type="entry name" value="Cystatin/monellin"/>
    <property type="match status" value="1"/>
</dbReference>
<gene>
    <name evidence="14" type="primary">LOC103052722</name>
</gene>
<reference evidence="12" key="1">
    <citation type="submission" date="2017-04" db="EMBL/GenBank/DDBJ databases">
        <title>Novel cathelicidin from Python bivittatus with antimicrobial and multiple immunomodulatory roles in defense against drug-resistant pathogen infections.</title>
        <authorList>
            <person name="Cai S."/>
            <person name="Yu H."/>
        </authorList>
    </citation>
    <scope>NUCLEOTIDE SEQUENCE</scope>
</reference>
<evidence type="ECO:0000313" key="12">
    <source>
        <dbReference type="EMBL" id="AVR43561.1"/>
    </source>
</evidence>
<keyword evidence="7" id="KW-1015">Disulfide bond</keyword>
<keyword evidence="6" id="KW-0472">Membrane</keyword>
<evidence type="ECO:0000256" key="3">
    <source>
        <dbReference type="ARBA" id="ARBA00005320"/>
    </source>
</evidence>
<dbReference type="Gene3D" id="3.10.450.10">
    <property type="match status" value="1"/>
</dbReference>
<feature type="region of interest" description="Disordered" evidence="10">
    <location>
        <begin position="146"/>
        <end position="248"/>
    </location>
</feature>
<evidence type="ECO:0000256" key="8">
    <source>
        <dbReference type="ARBA" id="ARBA00023298"/>
    </source>
</evidence>
<evidence type="ECO:0000313" key="13">
    <source>
        <dbReference type="Proteomes" id="UP000695026"/>
    </source>
</evidence>
<feature type="compositionally biased region" description="Basic residues" evidence="10">
    <location>
        <begin position="208"/>
        <end position="226"/>
    </location>
</feature>
<evidence type="ECO:0000313" key="14">
    <source>
        <dbReference type="RefSeq" id="XP_025032035.1"/>
    </source>
</evidence>
<keyword evidence="13" id="KW-1185">Reference proteome</keyword>
<feature type="compositionally biased region" description="Basic and acidic residues" evidence="10">
    <location>
        <begin position="190"/>
        <end position="207"/>
    </location>
</feature>
<dbReference type="PANTHER" id="PTHR10206">
    <property type="entry name" value="CATHELICIDIN"/>
    <property type="match status" value="1"/>
</dbReference>
<dbReference type="GO" id="GO:0044218">
    <property type="term" value="C:other organism cell membrane"/>
    <property type="evidence" value="ECO:0007669"/>
    <property type="project" value="UniProtKB-KW"/>
</dbReference>
<dbReference type="InterPro" id="IPR001894">
    <property type="entry name" value="Cathelicidin-like"/>
</dbReference>
<evidence type="ECO:0000256" key="2">
    <source>
        <dbReference type="ARBA" id="ARBA00004613"/>
    </source>
</evidence>
<evidence type="ECO:0000256" key="7">
    <source>
        <dbReference type="ARBA" id="ARBA00023157"/>
    </source>
</evidence>
<proteinExistence type="evidence at transcript level"/>
<dbReference type="GeneID" id="103052722"/>
<comment type="subcellular location">
    <subcellularLocation>
        <location evidence="2">Secreted</location>
    </subcellularLocation>
    <subcellularLocation>
        <location evidence="1">Target cell membrane</location>
    </subcellularLocation>
</comment>
<dbReference type="GO" id="GO:0006952">
    <property type="term" value="P:defense response"/>
    <property type="evidence" value="ECO:0007669"/>
    <property type="project" value="InterPro"/>
</dbReference>
<dbReference type="OrthoDB" id="9930485at2759"/>
<dbReference type="RefSeq" id="XP_025032035.1">
    <property type="nucleotide sequence ID" value="XM_025176267.1"/>
</dbReference>
<feature type="signal peptide" evidence="11">
    <location>
        <begin position="1"/>
        <end position="16"/>
    </location>
</feature>
<feature type="chain" id="PRO_5044578433" description="Vipericidin" evidence="11">
    <location>
        <begin position="17"/>
        <end position="248"/>
    </location>
</feature>
<evidence type="ECO:0000256" key="1">
    <source>
        <dbReference type="ARBA" id="ARBA00004175"/>
    </source>
</evidence>
<protein>
    <recommendedName>
        <fullName evidence="9">Vipericidin</fullName>
    </recommendedName>
</protein>
<evidence type="ECO:0000256" key="10">
    <source>
        <dbReference type="SAM" id="MobiDB-lite"/>
    </source>
</evidence>
<dbReference type="KEGG" id="pbi:103052722"/>
<dbReference type="GO" id="GO:0005615">
    <property type="term" value="C:extracellular space"/>
    <property type="evidence" value="ECO:0007669"/>
    <property type="project" value="TreeGrafter"/>
</dbReference>
<dbReference type="EMBL" id="KY937974">
    <property type="protein sequence ID" value="AVR43561.1"/>
    <property type="molecule type" value="mRNA"/>
</dbReference>
<dbReference type="Pfam" id="PF00666">
    <property type="entry name" value="Cathelicidins"/>
    <property type="match status" value="1"/>
</dbReference>
<reference evidence="14" key="2">
    <citation type="submission" date="2025-04" db="UniProtKB">
        <authorList>
            <consortium name="RefSeq"/>
        </authorList>
    </citation>
    <scope>IDENTIFICATION</scope>
    <source>
        <tissue evidence="14">Liver</tissue>
    </source>
</reference>
<dbReference type="Proteomes" id="UP000695026">
    <property type="component" value="Unplaced"/>
</dbReference>
<keyword evidence="4" id="KW-0964">Secreted</keyword>
<accession>A0A2R3YZX0</accession>
<evidence type="ECO:0000256" key="9">
    <source>
        <dbReference type="ARBA" id="ARBA00030320"/>
    </source>
</evidence>
<keyword evidence="5" id="KW-1052">Target cell membrane</keyword>
<dbReference type="InterPro" id="IPR046350">
    <property type="entry name" value="Cystatin_sf"/>
</dbReference>
<dbReference type="AlphaFoldDB" id="A0A2R3YZX0"/>
<keyword evidence="8" id="KW-1053">Target membrane</keyword>
<organism evidence="12">
    <name type="scientific">Python bivittatus</name>
    <name type="common">Burmese python</name>
    <name type="synonym">Python molurus bivittatus</name>
    <dbReference type="NCBI Taxonomy" id="176946"/>
    <lineage>
        <taxon>Eukaryota</taxon>
        <taxon>Metazoa</taxon>
        <taxon>Chordata</taxon>
        <taxon>Craniata</taxon>
        <taxon>Vertebrata</taxon>
        <taxon>Euteleostomi</taxon>
        <taxon>Lepidosauria</taxon>
        <taxon>Squamata</taxon>
        <taxon>Bifurcata</taxon>
        <taxon>Unidentata</taxon>
        <taxon>Episquamata</taxon>
        <taxon>Toxicofera</taxon>
        <taxon>Serpentes</taxon>
        <taxon>Henophidia</taxon>
        <taxon>Pythonidae</taxon>
        <taxon>Python</taxon>
    </lineage>
</organism>
<name>A0A2R3YZX0_PYTBI</name>
<evidence type="ECO:0000256" key="5">
    <source>
        <dbReference type="ARBA" id="ARBA00022537"/>
    </source>
</evidence>
<sequence>MHSFWVLLLFISPATTNFLSLSLTYPEALEEAVRLYNEEEGVKFLYRLVRAEPRPDWDPEAEGVQSLKFSMKETVCSAIEGLDFSKCDFKDDGEVKVCSASYKYQKKPQMNHVDVLCYCRQFCLFLFRQKAHTRLPVFRKSPHRFEAQAGQRSEGETGIPRPAMFRRPREGSKRAGGGRAGGPARPALRCHLEARRGRADVSGEARGLRRARAAPQRRLRAMARLKKFAEAGGADPDSGGLRARFPER</sequence>
<evidence type="ECO:0000256" key="11">
    <source>
        <dbReference type="SAM" id="SignalP"/>
    </source>
</evidence>